<dbReference type="Proteomes" id="UP000324222">
    <property type="component" value="Unassembled WGS sequence"/>
</dbReference>
<evidence type="ECO:0000313" key="1">
    <source>
        <dbReference type="EMBL" id="MPC81834.1"/>
    </source>
</evidence>
<organism evidence="1 2">
    <name type="scientific">Portunus trituberculatus</name>
    <name type="common">Swimming crab</name>
    <name type="synonym">Neptunus trituberculatus</name>
    <dbReference type="NCBI Taxonomy" id="210409"/>
    <lineage>
        <taxon>Eukaryota</taxon>
        <taxon>Metazoa</taxon>
        <taxon>Ecdysozoa</taxon>
        <taxon>Arthropoda</taxon>
        <taxon>Crustacea</taxon>
        <taxon>Multicrustacea</taxon>
        <taxon>Malacostraca</taxon>
        <taxon>Eumalacostraca</taxon>
        <taxon>Eucarida</taxon>
        <taxon>Decapoda</taxon>
        <taxon>Pleocyemata</taxon>
        <taxon>Brachyura</taxon>
        <taxon>Eubrachyura</taxon>
        <taxon>Portunoidea</taxon>
        <taxon>Portunidae</taxon>
        <taxon>Portuninae</taxon>
        <taxon>Portunus</taxon>
    </lineage>
</organism>
<sequence>MCRGEKLDGDSRGVEIHILYAERGKNHIQHRDDEDEDNDDIVEYVGSCLLIWVINVHHPDYHEENAHNHLK</sequence>
<reference evidence="1 2" key="1">
    <citation type="submission" date="2019-05" db="EMBL/GenBank/DDBJ databases">
        <title>Another draft genome of Portunus trituberculatus and its Hox gene families provides insights of decapod evolution.</title>
        <authorList>
            <person name="Jeong J.-H."/>
            <person name="Song I."/>
            <person name="Kim S."/>
            <person name="Choi T."/>
            <person name="Kim D."/>
            <person name="Ryu S."/>
            <person name="Kim W."/>
        </authorList>
    </citation>
    <scope>NUCLEOTIDE SEQUENCE [LARGE SCALE GENOMIC DNA]</scope>
    <source>
        <tissue evidence="1">Muscle</tissue>
    </source>
</reference>
<comment type="caution">
    <text evidence="1">The sequence shown here is derived from an EMBL/GenBank/DDBJ whole genome shotgun (WGS) entry which is preliminary data.</text>
</comment>
<gene>
    <name evidence="1" type="ORF">E2C01_076470</name>
</gene>
<accession>A0A5B7INL9</accession>
<evidence type="ECO:0000313" key="2">
    <source>
        <dbReference type="Proteomes" id="UP000324222"/>
    </source>
</evidence>
<protein>
    <submittedName>
        <fullName evidence="1">Uncharacterized protein</fullName>
    </submittedName>
</protein>
<keyword evidence="2" id="KW-1185">Reference proteome</keyword>
<name>A0A5B7INL9_PORTR</name>
<proteinExistence type="predicted"/>
<dbReference type="EMBL" id="VSRR010058153">
    <property type="protein sequence ID" value="MPC81834.1"/>
    <property type="molecule type" value="Genomic_DNA"/>
</dbReference>
<dbReference type="AlphaFoldDB" id="A0A5B7INL9"/>